<keyword evidence="6" id="KW-0418">Kinase</keyword>
<dbReference type="EMBL" id="JAJHJB010000006">
    <property type="protein sequence ID" value="MCC5464933.1"/>
    <property type="molecule type" value="Genomic_DNA"/>
</dbReference>
<comment type="pathway">
    <text evidence="2">Cofactor biosynthesis; tetrahydrofolate biosynthesis; 2-amino-4-hydroxy-6-hydroxymethyl-7,8-dihydropteridine diphosphate from 7,8-dihydroneopterin triphosphate: step 4/4.</text>
</comment>
<dbReference type="Gene3D" id="3.30.70.560">
    <property type="entry name" value="7,8-Dihydro-6-hydroxymethylpterin-pyrophosphokinase HPPK"/>
    <property type="match status" value="1"/>
</dbReference>
<evidence type="ECO:0000259" key="9">
    <source>
        <dbReference type="PROSITE" id="PS00794"/>
    </source>
</evidence>
<keyword evidence="8" id="KW-0289">Folate biosynthesis</keyword>
<dbReference type="InterPro" id="IPR035907">
    <property type="entry name" value="Hppk_sf"/>
</dbReference>
<evidence type="ECO:0000256" key="2">
    <source>
        <dbReference type="ARBA" id="ARBA00005051"/>
    </source>
</evidence>
<evidence type="ECO:0000256" key="1">
    <source>
        <dbReference type="ARBA" id="ARBA00000198"/>
    </source>
</evidence>
<sequence>MIILGLGSNMGDRESNIKSAICELNKQSKITINKISSLYETKPVGFVNQPNFFNLVISINTMLNPHELLTECLHAEYQLGRIRKQRWGPRNIDIDILVYHGHIIKDEVLQLPHPRLHERSFVLIPLQEIAYDLPVYQGLTSKDLLQTMNANDDVILYKKMKLDFL</sequence>
<dbReference type="SUPFAM" id="SSF55083">
    <property type="entry name" value="6-hydroxymethyl-7,8-dihydropterin pyrophosphokinase, HPPK"/>
    <property type="match status" value="1"/>
</dbReference>
<evidence type="ECO:0000256" key="5">
    <source>
        <dbReference type="ARBA" id="ARBA00022741"/>
    </source>
</evidence>
<keyword evidence="7" id="KW-0067">ATP-binding</keyword>
<dbReference type="PROSITE" id="PS00794">
    <property type="entry name" value="HPPK"/>
    <property type="match status" value="1"/>
</dbReference>
<dbReference type="Proteomes" id="UP001165492">
    <property type="component" value="Unassembled WGS sequence"/>
</dbReference>
<dbReference type="NCBIfam" id="TIGR01498">
    <property type="entry name" value="folK"/>
    <property type="match status" value="1"/>
</dbReference>
<dbReference type="GO" id="GO:0003848">
    <property type="term" value="F:2-amino-4-hydroxy-6-hydroxymethyldihydropteridine diphosphokinase activity"/>
    <property type="evidence" value="ECO:0007669"/>
    <property type="project" value="UniProtKB-EC"/>
</dbReference>
<gene>
    <name evidence="10" type="primary">folK</name>
    <name evidence="10" type="ORF">LMF89_06120</name>
</gene>
<reference evidence="10" key="1">
    <citation type="submission" date="2021-11" db="EMBL/GenBank/DDBJ databases">
        <title>Description of a new species Pelosinus isolated from the bottom sediments of Lake Baikal.</title>
        <authorList>
            <person name="Zakharyuk A."/>
        </authorList>
    </citation>
    <scope>NUCLEOTIDE SEQUENCE</scope>
    <source>
        <strain evidence="10">Bkl1</strain>
    </source>
</reference>
<dbReference type="EC" id="2.7.6.3" evidence="3"/>
<dbReference type="PANTHER" id="PTHR43071">
    <property type="entry name" value="2-AMINO-4-HYDROXY-6-HYDROXYMETHYLDIHYDROPTERIDINE PYROPHOSPHOKINASE"/>
    <property type="match status" value="1"/>
</dbReference>
<protein>
    <recommendedName>
        <fullName evidence="3">2-amino-4-hydroxy-6-hydroxymethyldihydropteridine diphosphokinase</fullName>
        <ecNumber evidence="3">2.7.6.3</ecNumber>
    </recommendedName>
</protein>
<comment type="caution">
    <text evidence="10">The sequence shown here is derived from an EMBL/GenBank/DDBJ whole genome shotgun (WGS) entry which is preliminary data.</text>
</comment>
<dbReference type="Pfam" id="PF01288">
    <property type="entry name" value="HPPK"/>
    <property type="match status" value="1"/>
</dbReference>
<evidence type="ECO:0000256" key="3">
    <source>
        <dbReference type="ARBA" id="ARBA00013253"/>
    </source>
</evidence>
<evidence type="ECO:0000256" key="6">
    <source>
        <dbReference type="ARBA" id="ARBA00022777"/>
    </source>
</evidence>
<keyword evidence="11" id="KW-1185">Reference proteome</keyword>
<evidence type="ECO:0000313" key="11">
    <source>
        <dbReference type="Proteomes" id="UP001165492"/>
    </source>
</evidence>
<dbReference type="RefSeq" id="WP_229534346.1">
    <property type="nucleotide sequence ID" value="NZ_JAJHJB010000006.1"/>
</dbReference>
<comment type="catalytic activity">
    <reaction evidence="1">
        <text>6-hydroxymethyl-7,8-dihydropterin + ATP = (7,8-dihydropterin-6-yl)methyl diphosphate + AMP + H(+)</text>
        <dbReference type="Rhea" id="RHEA:11412"/>
        <dbReference type="ChEBI" id="CHEBI:15378"/>
        <dbReference type="ChEBI" id="CHEBI:30616"/>
        <dbReference type="ChEBI" id="CHEBI:44841"/>
        <dbReference type="ChEBI" id="CHEBI:72950"/>
        <dbReference type="ChEBI" id="CHEBI:456215"/>
        <dbReference type="EC" id="2.7.6.3"/>
    </reaction>
</comment>
<accession>A0ABS8HRR2</accession>
<evidence type="ECO:0000313" key="10">
    <source>
        <dbReference type="EMBL" id="MCC5464933.1"/>
    </source>
</evidence>
<keyword evidence="5" id="KW-0547">Nucleotide-binding</keyword>
<evidence type="ECO:0000256" key="8">
    <source>
        <dbReference type="ARBA" id="ARBA00022909"/>
    </source>
</evidence>
<evidence type="ECO:0000256" key="4">
    <source>
        <dbReference type="ARBA" id="ARBA00022679"/>
    </source>
</evidence>
<dbReference type="InterPro" id="IPR000550">
    <property type="entry name" value="Hppk"/>
</dbReference>
<feature type="domain" description="7,8-dihydro-6-hydroxymethylpterin-pyrophosphokinase" evidence="9">
    <location>
        <begin position="86"/>
        <end position="97"/>
    </location>
</feature>
<dbReference type="PANTHER" id="PTHR43071:SF1">
    <property type="entry name" value="2-AMINO-4-HYDROXY-6-HYDROXYMETHYLDIHYDROPTERIDINE PYROPHOSPHOKINASE"/>
    <property type="match status" value="1"/>
</dbReference>
<keyword evidence="4 10" id="KW-0808">Transferase</keyword>
<evidence type="ECO:0000256" key="7">
    <source>
        <dbReference type="ARBA" id="ARBA00022840"/>
    </source>
</evidence>
<organism evidence="10 11">
    <name type="scientific">Pelosinus baikalensis</name>
    <dbReference type="NCBI Taxonomy" id="2892015"/>
    <lineage>
        <taxon>Bacteria</taxon>
        <taxon>Bacillati</taxon>
        <taxon>Bacillota</taxon>
        <taxon>Negativicutes</taxon>
        <taxon>Selenomonadales</taxon>
        <taxon>Sporomusaceae</taxon>
        <taxon>Pelosinus</taxon>
    </lineage>
</organism>
<proteinExistence type="predicted"/>
<dbReference type="CDD" id="cd00483">
    <property type="entry name" value="HPPK"/>
    <property type="match status" value="1"/>
</dbReference>
<name>A0ABS8HRR2_9FIRM</name>